<dbReference type="Gene3D" id="3.40.50.300">
    <property type="entry name" value="P-loop containing nucleotide triphosphate hydrolases"/>
    <property type="match status" value="1"/>
</dbReference>
<accession>A0ABU0AVW1</accession>
<dbReference type="CDD" id="cd02042">
    <property type="entry name" value="ParAB_family"/>
    <property type="match status" value="1"/>
</dbReference>
<keyword evidence="3" id="KW-1185">Reference proteome</keyword>
<protein>
    <submittedName>
        <fullName evidence="2">Chromosome partitioning protein</fullName>
    </submittedName>
</protein>
<dbReference type="EMBL" id="JAUSTN010000005">
    <property type="protein sequence ID" value="MDQ0275175.1"/>
    <property type="molecule type" value="Genomic_DNA"/>
</dbReference>
<organism evidence="2 3">
    <name type="scientific">Peptoniphilus koenoeneniae</name>
    <dbReference type="NCBI Taxonomy" id="507751"/>
    <lineage>
        <taxon>Bacteria</taxon>
        <taxon>Bacillati</taxon>
        <taxon>Bacillota</taxon>
        <taxon>Tissierellia</taxon>
        <taxon>Tissierellales</taxon>
        <taxon>Peptoniphilaceae</taxon>
        <taxon>Peptoniphilus</taxon>
    </lineage>
</organism>
<dbReference type="Pfam" id="PF13614">
    <property type="entry name" value="AAA_31"/>
    <property type="match status" value="1"/>
</dbReference>
<evidence type="ECO:0000313" key="2">
    <source>
        <dbReference type="EMBL" id="MDQ0275175.1"/>
    </source>
</evidence>
<reference evidence="2 3" key="1">
    <citation type="submission" date="2023-07" db="EMBL/GenBank/DDBJ databases">
        <title>Genomic Encyclopedia of Type Strains, Phase IV (KMG-IV): sequencing the most valuable type-strain genomes for metagenomic binning, comparative biology and taxonomic classification.</title>
        <authorList>
            <person name="Goeker M."/>
        </authorList>
    </citation>
    <scope>NUCLEOTIDE SEQUENCE [LARGE SCALE GENOMIC DNA]</scope>
    <source>
        <strain evidence="2 3">DSM 22616</strain>
    </source>
</reference>
<evidence type="ECO:0000313" key="3">
    <source>
        <dbReference type="Proteomes" id="UP001236559"/>
    </source>
</evidence>
<sequence>MTEKIKEEKIDNTEIIEDKNKSKTKVLTIFNQKGGVGKTTSVINIAAALGRSKKKVLIVDIDPQANATSGIGLDKNGDMDIIYDLIIDGKEDLILKTPSKNVDIIPSNGELAGVEIELARDGNWQYRLKNHLDKLKEAYDYVLIDSPPSLGILSMMALIASDGILIPVQTEYYALEGVSQLMDSINLVRENFNNKLEIFGVIMCMYDGRNKLSKQVVDDVRKFFGDKVFSTMIPRNVRLAESPGYGMDIFRYEGISKGAFAYRRLAKEILKR</sequence>
<comment type="caution">
    <text evidence="2">The sequence shown here is derived from an EMBL/GenBank/DDBJ whole genome shotgun (WGS) entry which is preliminary data.</text>
</comment>
<dbReference type="SUPFAM" id="SSF52540">
    <property type="entry name" value="P-loop containing nucleoside triphosphate hydrolases"/>
    <property type="match status" value="1"/>
</dbReference>
<dbReference type="InterPro" id="IPR027417">
    <property type="entry name" value="P-loop_NTPase"/>
</dbReference>
<dbReference type="InterPro" id="IPR050678">
    <property type="entry name" value="DNA_Partitioning_ATPase"/>
</dbReference>
<feature type="domain" description="AAA" evidence="1">
    <location>
        <begin position="25"/>
        <end position="198"/>
    </location>
</feature>
<dbReference type="Proteomes" id="UP001236559">
    <property type="component" value="Unassembled WGS sequence"/>
</dbReference>
<dbReference type="PANTHER" id="PTHR13696">
    <property type="entry name" value="P-LOOP CONTAINING NUCLEOSIDE TRIPHOSPHATE HYDROLASE"/>
    <property type="match status" value="1"/>
</dbReference>
<evidence type="ECO:0000259" key="1">
    <source>
        <dbReference type="Pfam" id="PF13614"/>
    </source>
</evidence>
<gene>
    <name evidence="2" type="ORF">J2S72_001199</name>
</gene>
<dbReference type="PANTHER" id="PTHR13696:SF52">
    <property type="entry name" value="PARA FAMILY PROTEIN CT_582"/>
    <property type="match status" value="1"/>
</dbReference>
<name>A0ABU0AVW1_9FIRM</name>
<proteinExistence type="predicted"/>
<dbReference type="InterPro" id="IPR025669">
    <property type="entry name" value="AAA_dom"/>
</dbReference>